<dbReference type="STRING" id="1307839.L21SP5_01139"/>
<evidence type="ECO:0000313" key="3">
    <source>
        <dbReference type="Proteomes" id="UP000064893"/>
    </source>
</evidence>
<dbReference type="AlphaFoldDB" id="A0A0S2HXM1"/>
<sequence length="328" mass="37745">MKRKISTYTLIFLFTLFVGKIEAQKFDGHILDMPKEIFEGGGKIYVQDLTNEDDPNSYFGSNYAKALRNALNADRVAYGRLGKLYNPWLTTKIYEVVDSKSDADYVISGDYKVSLNSSESNKAVYIKETAEVSPQIPVCYYNYTISNSATVKGNLYLMAKGQDAADKTLPFKQKKGKSKTKALEKPKVKSPQQYISNARKAAIKQYQYYFSPIIVEKKYRFKNLRGEDRKYNRELRKQEREIKDLADEGDIMTMGKMYKEIITHKLKDLEQGYLNLGMCYEIIGNYTKAKVYYEKSGNKGAIRDINKLIKERDIIAEMGVEIVEKSFK</sequence>
<dbReference type="Proteomes" id="UP000064893">
    <property type="component" value="Chromosome"/>
</dbReference>
<keyword evidence="3" id="KW-1185">Reference proteome</keyword>
<proteinExistence type="predicted"/>
<keyword evidence="1" id="KW-0175">Coiled coil</keyword>
<evidence type="ECO:0008006" key="4">
    <source>
        <dbReference type="Google" id="ProtNLM"/>
    </source>
</evidence>
<organism evidence="2 3">
    <name type="scientific">Salinivirga cyanobacteriivorans</name>
    <dbReference type="NCBI Taxonomy" id="1307839"/>
    <lineage>
        <taxon>Bacteria</taxon>
        <taxon>Pseudomonadati</taxon>
        <taxon>Bacteroidota</taxon>
        <taxon>Bacteroidia</taxon>
        <taxon>Bacteroidales</taxon>
        <taxon>Salinivirgaceae</taxon>
        <taxon>Salinivirga</taxon>
    </lineage>
</organism>
<feature type="coiled-coil region" evidence="1">
    <location>
        <begin position="221"/>
        <end position="248"/>
    </location>
</feature>
<evidence type="ECO:0000313" key="2">
    <source>
        <dbReference type="EMBL" id="ALO14798.1"/>
    </source>
</evidence>
<protein>
    <recommendedName>
        <fullName evidence="4">Tetratricopeptide repeat protein</fullName>
    </recommendedName>
</protein>
<gene>
    <name evidence="2" type="ORF">L21SP5_01139</name>
</gene>
<dbReference type="EMBL" id="CP013118">
    <property type="protein sequence ID" value="ALO14798.1"/>
    <property type="molecule type" value="Genomic_DNA"/>
</dbReference>
<dbReference type="RefSeq" id="WP_057952314.1">
    <property type="nucleotide sequence ID" value="NZ_CP013118.1"/>
</dbReference>
<dbReference type="OrthoDB" id="9834479at2"/>
<evidence type="ECO:0000256" key="1">
    <source>
        <dbReference type="SAM" id="Coils"/>
    </source>
</evidence>
<reference evidence="2 3" key="1">
    <citation type="submission" date="2015-11" db="EMBL/GenBank/DDBJ databases">
        <title>Description and complete genome sequence of a novel strain predominating in hypersaline microbial mats and representing a new family of the Bacteriodetes phylum.</title>
        <authorList>
            <person name="Spring S."/>
            <person name="Bunk B."/>
            <person name="Sproer C."/>
            <person name="Klenk H.-P."/>
        </authorList>
    </citation>
    <scope>NUCLEOTIDE SEQUENCE [LARGE SCALE GENOMIC DNA]</scope>
    <source>
        <strain evidence="2 3">L21-Spi-D4</strain>
    </source>
</reference>
<accession>A0A0S2HXM1</accession>
<dbReference type="KEGG" id="blq:L21SP5_01139"/>
<name>A0A0S2HXM1_9BACT</name>